<gene>
    <name evidence="2" type="ORF">G4L39_03340</name>
</gene>
<dbReference type="AlphaFoldDB" id="A0A6M1RL99"/>
<comment type="caution">
    <text evidence="2">The sequence shown here is derived from an EMBL/GenBank/DDBJ whole genome shotgun (WGS) entry which is preliminary data.</text>
</comment>
<dbReference type="GO" id="GO:0016787">
    <property type="term" value="F:hydrolase activity"/>
    <property type="evidence" value="ECO:0007669"/>
    <property type="project" value="UniProtKB-KW"/>
</dbReference>
<reference evidence="2 3" key="1">
    <citation type="submission" date="2020-02" db="EMBL/GenBank/DDBJ databases">
        <title>Draft genome sequence of Limisphaera ngatamarikiensis NGM72.4T, a thermophilic Verrucomicrobia grouped in subdivision 3.</title>
        <authorList>
            <person name="Carere C.R."/>
            <person name="Steen J."/>
            <person name="Hugenholtz P."/>
            <person name="Stott M.B."/>
        </authorList>
    </citation>
    <scope>NUCLEOTIDE SEQUENCE [LARGE SCALE GENOMIC DNA]</scope>
    <source>
        <strain evidence="2 3">NGM72.4</strain>
    </source>
</reference>
<feature type="domain" description="Metallo-beta-lactamase" evidence="1">
    <location>
        <begin position="11"/>
        <end position="188"/>
    </location>
</feature>
<sequence length="258" mass="28520">MRLTILGSGSGGNCAYLETDETRLLIDAGFSPRQIRLRLAQIGRSPETLHGILVTHEHTDHIAGLAGLAGKLGLPVYCNRATAEEIVRYHDMSFDFRLFTTGATFEIGDVVVESFSVPHDAQDPVGFVLRTVSGRVAFATDLGHFTRLVGDRVRNARVLVLETNHDVRMLQECPHRPWSLKQRILSRHGHLSNEAAAEGFEQVVGDAMQHVLLAHLSRDCNRPELALGAIRERVERLGARHVQVMVTSQDQPSPTLSL</sequence>
<dbReference type="InterPro" id="IPR001279">
    <property type="entry name" value="Metallo-B-lactamas"/>
</dbReference>
<name>A0A6M1RL99_9BACT</name>
<keyword evidence="2" id="KW-0378">Hydrolase</keyword>
<organism evidence="2 3">
    <name type="scientific">Limisphaera ngatamarikiensis</name>
    <dbReference type="NCBI Taxonomy" id="1324935"/>
    <lineage>
        <taxon>Bacteria</taxon>
        <taxon>Pseudomonadati</taxon>
        <taxon>Verrucomicrobiota</taxon>
        <taxon>Verrucomicrobiia</taxon>
        <taxon>Limisphaerales</taxon>
        <taxon>Limisphaeraceae</taxon>
        <taxon>Limisphaera</taxon>
    </lineage>
</organism>
<protein>
    <submittedName>
        <fullName evidence="2">MBL fold metallo-hydrolase</fullName>
    </submittedName>
</protein>
<evidence type="ECO:0000313" key="2">
    <source>
        <dbReference type="EMBL" id="NGO38433.1"/>
    </source>
</evidence>
<dbReference type="SUPFAM" id="SSF56281">
    <property type="entry name" value="Metallo-hydrolase/oxidoreductase"/>
    <property type="match status" value="1"/>
</dbReference>
<dbReference type="SMART" id="SM00849">
    <property type="entry name" value="Lactamase_B"/>
    <property type="match status" value="1"/>
</dbReference>
<dbReference type="InterPro" id="IPR036866">
    <property type="entry name" value="RibonucZ/Hydroxyglut_hydro"/>
</dbReference>
<dbReference type="InterPro" id="IPR052533">
    <property type="entry name" value="WalJ/YycJ-like"/>
</dbReference>
<dbReference type="EMBL" id="JAAKYA010000016">
    <property type="protein sequence ID" value="NGO38433.1"/>
    <property type="molecule type" value="Genomic_DNA"/>
</dbReference>
<evidence type="ECO:0000313" key="3">
    <source>
        <dbReference type="Proteomes" id="UP000477311"/>
    </source>
</evidence>
<dbReference type="PANTHER" id="PTHR47619">
    <property type="entry name" value="METALLO-HYDROLASE YYCJ-RELATED"/>
    <property type="match status" value="1"/>
</dbReference>
<keyword evidence="3" id="KW-1185">Reference proteome</keyword>
<proteinExistence type="predicted"/>
<accession>A0A6M1RL99</accession>
<dbReference type="Gene3D" id="3.60.15.10">
    <property type="entry name" value="Ribonuclease Z/Hydroxyacylglutathione hydrolase-like"/>
    <property type="match status" value="1"/>
</dbReference>
<dbReference type="PANTHER" id="PTHR47619:SF1">
    <property type="entry name" value="EXODEOXYRIBONUCLEASE WALJ"/>
    <property type="match status" value="1"/>
</dbReference>
<dbReference type="Proteomes" id="UP000477311">
    <property type="component" value="Unassembled WGS sequence"/>
</dbReference>
<evidence type="ECO:0000259" key="1">
    <source>
        <dbReference type="SMART" id="SM00849"/>
    </source>
</evidence>
<dbReference type="Pfam" id="PF12706">
    <property type="entry name" value="Lactamase_B_2"/>
    <property type="match status" value="1"/>
</dbReference>